<evidence type="ECO:0000313" key="2">
    <source>
        <dbReference type="EMBL" id="MEZ3165674.1"/>
    </source>
</evidence>
<dbReference type="EMBL" id="JBEDNY010000009">
    <property type="protein sequence ID" value="MEZ3165674.1"/>
    <property type="molecule type" value="Genomic_DNA"/>
</dbReference>
<accession>A0ABD5M5Y1</accession>
<dbReference type="Proteomes" id="UP001567572">
    <property type="component" value="Unassembled WGS sequence"/>
</dbReference>
<organism evidence="2 3">
    <name type="scientific">Halorubrum miltondacostae</name>
    <dbReference type="NCBI Taxonomy" id="3076378"/>
    <lineage>
        <taxon>Archaea</taxon>
        <taxon>Methanobacteriati</taxon>
        <taxon>Methanobacteriota</taxon>
        <taxon>Stenosarchaea group</taxon>
        <taxon>Halobacteria</taxon>
        <taxon>Halobacteriales</taxon>
        <taxon>Haloferacaceae</taxon>
        <taxon>Halorubrum</taxon>
    </lineage>
</organism>
<dbReference type="InterPro" id="IPR017850">
    <property type="entry name" value="Alkaline_phosphatase_core_sf"/>
</dbReference>
<gene>
    <name evidence="2" type="ORF">ABNG04_17765</name>
</gene>
<keyword evidence="3" id="KW-1185">Reference proteome</keyword>
<protein>
    <submittedName>
        <fullName evidence="2">Sulfatase-like hydrolase/transferase</fullName>
    </submittedName>
</protein>
<dbReference type="Gene3D" id="3.40.720.10">
    <property type="entry name" value="Alkaline Phosphatase, subunit A"/>
    <property type="match status" value="1"/>
</dbReference>
<dbReference type="PANTHER" id="PTHR43108:SF8">
    <property type="entry name" value="SD21168P"/>
    <property type="match status" value="1"/>
</dbReference>
<proteinExistence type="predicted"/>
<dbReference type="SUPFAM" id="SSF53649">
    <property type="entry name" value="Alkaline phosphatase-like"/>
    <property type="match status" value="1"/>
</dbReference>
<dbReference type="Pfam" id="PF00884">
    <property type="entry name" value="Sulfatase"/>
    <property type="match status" value="1"/>
</dbReference>
<reference evidence="2 3" key="1">
    <citation type="submission" date="2024-06" db="EMBL/GenBank/DDBJ databases">
        <title>Halorubrum miltondacostae sp. nov., a potential PHA producer isolated from an inland solar saltern in Rio Maior, Portugal.</title>
        <authorList>
            <person name="Albuquerque L."/>
            <person name="Viver T."/>
            <person name="Barroso C."/>
            <person name="Claudino R."/>
            <person name="Galvan M."/>
            <person name="Simoes G."/>
            <person name="Lobo Da Cunha A."/>
            <person name="Egas C."/>
        </authorList>
    </citation>
    <scope>NUCLEOTIDE SEQUENCE [LARGE SCALE GENOMIC DNA]</scope>
    <source>
        <strain evidence="2 3">RMP-11</strain>
    </source>
</reference>
<evidence type="ECO:0000259" key="1">
    <source>
        <dbReference type="Pfam" id="PF00884"/>
    </source>
</evidence>
<feature type="domain" description="Sulfatase N-terminal" evidence="1">
    <location>
        <begin position="120"/>
        <end position="249"/>
    </location>
</feature>
<comment type="caution">
    <text evidence="2">The sequence shown here is derived from an EMBL/GenBank/DDBJ whole genome shotgun (WGS) entry which is preliminary data.</text>
</comment>
<dbReference type="InterPro" id="IPR000917">
    <property type="entry name" value="Sulfatase_N"/>
</dbReference>
<name>A0ABD5M5Y1_9EURY</name>
<dbReference type="RefSeq" id="WP_371163646.1">
    <property type="nucleotide sequence ID" value="NZ_JBEDNY010000009.1"/>
</dbReference>
<evidence type="ECO:0000313" key="3">
    <source>
        <dbReference type="Proteomes" id="UP001567572"/>
    </source>
</evidence>
<sequence>MDIEIENIILYIDDAVRYDYSVDRLSKIGQTYKSIAASLHTSPSFASILTGQHVPNHGLTAFNYRTEGDLFSIFDISGYNTAISSKVALNDNIAKLFPGTARSELSDMSPPFVWVERGPGGHAPYGQHDYESFESLDQSGADYLRSNAGDIKKLKSDYEQGIQRSISHFERIIQEVEERGLSESTLIIYTSDHGELLGEYGLISHNHIACPELVYVPTTFVHPQLDDGNSSDLFRNVDIVPTILDYLDIDIDIELDGQPLQEQDSKLVGYNHYITKFYGLPGKEFLNRETMSVWDQGGGHVFSNTSKIQSVFIYLALLVKSPIGTHIRRTGEYSKSLSKFLPGWETYGEPSFSIDEANRIIKGIERRGRSQQVSLDADTQEQLKDLGYM</sequence>
<dbReference type="PANTHER" id="PTHR43108">
    <property type="entry name" value="N-ACETYLGLUCOSAMINE-6-SULFATASE FAMILY MEMBER"/>
    <property type="match status" value="1"/>
</dbReference>
<dbReference type="AlphaFoldDB" id="A0ABD5M5Y1"/>